<reference evidence="8" key="1">
    <citation type="journal article" date="2014" name="Genome Announc.">
        <title>Draft genome sequence of Colletotrichum sublineola, a destructive pathogen of cultivated sorghum.</title>
        <authorList>
            <person name="Baroncelli R."/>
            <person name="Sanz-Martin J.M."/>
            <person name="Rech G.E."/>
            <person name="Sukno S.A."/>
            <person name="Thon M.R."/>
        </authorList>
    </citation>
    <scope>NUCLEOTIDE SEQUENCE [LARGE SCALE GENOMIC DNA]</scope>
    <source>
        <strain evidence="8">TX430BB</strain>
    </source>
</reference>
<organism evidence="7 8">
    <name type="scientific">Colletotrichum sublineola</name>
    <name type="common">Sorghum anthracnose fungus</name>
    <dbReference type="NCBI Taxonomy" id="1173701"/>
    <lineage>
        <taxon>Eukaryota</taxon>
        <taxon>Fungi</taxon>
        <taxon>Dikarya</taxon>
        <taxon>Ascomycota</taxon>
        <taxon>Pezizomycotina</taxon>
        <taxon>Sordariomycetes</taxon>
        <taxon>Hypocreomycetidae</taxon>
        <taxon>Glomerellales</taxon>
        <taxon>Glomerellaceae</taxon>
        <taxon>Colletotrichum</taxon>
        <taxon>Colletotrichum graminicola species complex</taxon>
    </lineage>
</organism>
<dbReference type="SMART" id="SM01117">
    <property type="entry name" value="Cyt-b5"/>
    <property type="match status" value="2"/>
</dbReference>
<dbReference type="STRING" id="1173701.A0A066XMR2"/>
<dbReference type="OrthoDB" id="10254945at2759"/>
<dbReference type="GO" id="GO:0020037">
    <property type="term" value="F:heme binding"/>
    <property type="evidence" value="ECO:0007669"/>
    <property type="project" value="InterPro"/>
</dbReference>
<evidence type="ECO:0000256" key="2">
    <source>
        <dbReference type="ARBA" id="ARBA00022723"/>
    </source>
</evidence>
<evidence type="ECO:0000256" key="4">
    <source>
        <dbReference type="ARBA" id="ARBA00038168"/>
    </source>
</evidence>
<evidence type="ECO:0000256" key="1">
    <source>
        <dbReference type="ARBA" id="ARBA00022617"/>
    </source>
</evidence>
<dbReference type="Pfam" id="PF00173">
    <property type="entry name" value="Cyt-b5"/>
    <property type="match status" value="1"/>
</dbReference>
<gene>
    <name evidence="7" type="ORF">CSUB01_01480</name>
</gene>
<keyword evidence="3" id="KW-0408">Iron</keyword>
<evidence type="ECO:0000256" key="3">
    <source>
        <dbReference type="ARBA" id="ARBA00023004"/>
    </source>
</evidence>
<dbReference type="eggNOG" id="ENOG502RSFR">
    <property type="taxonomic scope" value="Eukaryota"/>
</dbReference>
<feature type="region of interest" description="Disordered" evidence="5">
    <location>
        <begin position="1240"/>
        <end position="1274"/>
    </location>
</feature>
<feature type="compositionally biased region" description="Acidic residues" evidence="5">
    <location>
        <begin position="1313"/>
        <end position="1329"/>
    </location>
</feature>
<feature type="compositionally biased region" description="Basic and acidic residues" evidence="5">
    <location>
        <begin position="1356"/>
        <end position="1367"/>
    </location>
</feature>
<keyword evidence="1" id="KW-0349">Heme</keyword>
<feature type="region of interest" description="Disordered" evidence="5">
    <location>
        <begin position="77"/>
        <end position="114"/>
    </location>
</feature>
<dbReference type="Gene3D" id="3.10.120.10">
    <property type="entry name" value="Cytochrome b5-like heme/steroid binding domain"/>
    <property type="match status" value="1"/>
</dbReference>
<dbReference type="PROSITE" id="PS00191">
    <property type="entry name" value="CYTOCHROME_B5_1"/>
    <property type="match status" value="1"/>
</dbReference>
<dbReference type="GO" id="GO:0046872">
    <property type="term" value="F:metal ion binding"/>
    <property type="evidence" value="ECO:0007669"/>
    <property type="project" value="UniProtKB-KW"/>
</dbReference>
<feature type="region of interest" description="Disordered" evidence="5">
    <location>
        <begin position="1346"/>
        <end position="1367"/>
    </location>
</feature>
<dbReference type="SUPFAM" id="SSF55856">
    <property type="entry name" value="Cytochrome b5-like heme/steroid binding domain"/>
    <property type="match status" value="1"/>
</dbReference>
<keyword evidence="8" id="KW-1185">Reference proteome</keyword>
<evidence type="ECO:0000313" key="8">
    <source>
        <dbReference type="Proteomes" id="UP000027238"/>
    </source>
</evidence>
<dbReference type="InterPro" id="IPR050668">
    <property type="entry name" value="Cytochrome_b5"/>
</dbReference>
<dbReference type="PANTHER" id="PTHR19359">
    <property type="entry name" value="CYTOCHROME B5"/>
    <property type="match status" value="1"/>
</dbReference>
<name>A0A066XMR2_COLSU</name>
<feature type="domain" description="Cytochrome b5 heme-binding" evidence="6">
    <location>
        <begin position="975"/>
        <end position="1058"/>
    </location>
</feature>
<proteinExistence type="inferred from homology"/>
<dbReference type="InterPro" id="IPR036400">
    <property type="entry name" value="Cyt_B5-like_heme/steroid_sf"/>
</dbReference>
<dbReference type="Proteomes" id="UP000027238">
    <property type="component" value="Unassembled WGS sequence"/>
</dbReference>
<dbReference type="InterPro" id="IPR018506">
    <property type="entry name" value="Cyt_B5_heme-BS"/>
</dbReference>
<feature type="region of interest" description="Disordered" evidence="5">
    <location>
        <begin position="1313"/>
        <end position="1333"/>
    </location>
</feature>
<evidence type="ECO:0000256" key="5">
    <source>
        <dbReference type="SAM" id="MobiDB-lite"/>
    </source>
</evidence>
<dbReference type="EMBL" id="JMSE01000826">
    <property type="protein sequence ID" value="KDN67280.1"/>
    <property type="molecule type" value="Genomic_DNA"/>
</dbReference>
<dbReference type="GO" id="GO:0016020">
    <property type="term" value="C:membrane"/>
    <property type="evidence" value="ECO:0007669"/>
    <property type="project" value="TreeGrafter"/>
</dbReference>
<keyword evidence="2" id="KW-0479">Metal-binding</keyword>
<evidence type="ECO:0000259" key="6">
    <source>
        <dbReference type="PROSITE" id="PS50255"/>
    </source>
</evidence>
<comment type="similarity">
    <text evidence="4">Belongs to the cytochrome b5 family.</text>
</comment>
<sequence>MAPFQGPWWLRPQLPELNAEGDDFCDYTPLPKPNPTHLDVFFWTEHIQLLRGGGLRTYESQILQEVEPYTPRLALPAGLSGYRSDESSENEEDMSGTSASGNNSNDDYTIDNEPDGASLFPIHPMLTAAPLPWMDRDFVEVDETKWFKLFRRERWASYSNQDPGQLSVDIDDDKGWGKLSRVIEIANRILSEAVDQEWLLTILNPKARDTRGPVTTTNRTKSWNNTVVHRAVPVPPHARLSRKQACKALDDVAEYIFWGFHMPDEYAGVTGKTSSLRRNDGRWFRFMTLNLMTMEPVFQMNTSGDPEGRQTAVGMAHVGIINRGHSSVFQMLHELAHSLSGLFFDKMPKSKKNSTCRSYELVRWIPAPPLSWLMATIKFFKEERWAEAGYSFETAVFGTTAKNHWAGWDGRIQYLGMRGMSPETCESSPHWRYDGWAPEDPFLDVPLGIPAIVPHAMTTSDYWEVHVKKYGYPSLRWTWVCEGRSEASNGEVQMRPAKIMDQPYKYSGYSELNRGMKAVAQKLRKRRLDLKRLRPWYAKEYAFWSRTLYAETTLRSALVYLAETLRGRSFQQEATANESIEKLLKPHNRLLDLETVLPEKTRTSRMFYHAMGFLGQATLPVRRGTVTYTDSGVVEYPDRLRPALRRGFAGDAALVDQLVASGKAWADKKRTKTLYDNSEPSHDRELCMSNAHLAFRRWQVLGFFSASIVRDFEIEWQLLRRQMDQAPFEDVQLDWSPGTWPVLRHYFGETDHQTSVFFSAGEQMEQKGEGVDADIPVGAIARPAIPSAPSASAPAPWIPYYNTGEVGDHQRLNSARKWFCVWDGREMGIYDMTDLLVGVSWTKEARAHVTAPFTNPFCRMVRVDTMNQVWLDRFTTEQPLGYVARVRMKEDVRINDGKDGRPRWVMAGEDVYDVTNVELPPESQDLESIFAGSSHEDPVAKAVNLGYHPDVIHETLRPYWIGQVYKKGERRSRVHYVFTESEVRWHTTRETGIYIIIRGKVYDFTKFIDVHPGGSSIIAQIAGTDATAAWDKFHGSLYTDFPFDIHAQLDNLEIGRIVEERIQTAMTLSPNEICIRNCIYSKDRSDAHEEKKIIDLLDGYWGSDGTAEMEKPDAPEVYIRLWDRPWLIVAKLGTPRDKFPYMSPKVLGKMDGKERPGGFNESWVSNGHVVYNITLRCSSPISIVEKLKLRAGSRLEPAVAEDRALISFLENSCSHRIIGLLRAPKHGLTSLEKPVAWKTSYRRTPATKPKPAPQTGGSVSTAATPTPAPAPFTVRPLYPLRKKRKKTNDTGAGYPHPQGINLWLQNVAIDEPMGEPMDESPDDPMDDPIGDPMDMSRIAARTVLKKMGFPAQPGRKTADHERKKGGW</sequence>
<accession>A0A066XMR2</accession>
<dbReference type="HOGENOM" id="CLU_005520_0_0_1"/>
<feature type="compositionally biased region" description="Polar residues" evidence="5">
    <location>
        <begin position="96"/>
        <end position="107"/>
    </location>
</feature>
<evidence type="ECO:0000313" key="7">
    <source>
        <dbReference type="EMBL" id="KDN67280.1"/>
    </source>
</evidence>
<protein>
    <submittedName>
        <fullName evidence="7">Putative cytochrome b5-like Heme/Steroid binding domain-containing protein</fullName>
    </submittedName>
</protein>
<dbReference type="InterPro" id="IPR001199">
    <property type="entry name" value="Cyt_B5-like_heme/steroid-bd"/>
</dbReference>
<dbReference type="PROSITE" id="PS50255">
    <property type="entry name" value="CYTOCHROME_B5_2"/>
    <property type="match status" value="1"/>
</dbReference>
<dbReference type="OMA" id="WHTTRET"/>
<comment type="caution">
    <text evidence="7">The sequence shown here is derived from an EMBL/GenBank/DDBJ whole genome shotgun (WGS) entry which is preliminary data.</text>
</comment>